<evidence type="ECO:0000313" key="2">
    <source>
        <dbReference type="EMBL" id="KAJ6423176.1"/>
    </source>
</evidence>
<evidence type="ECO:0000256" key="1">
    <source>
        <dbReference type="SAM" id="MobiDB-lite"/>
    </source>
</evidence>
<accession>A0AAD6PB94</accession>
<gene>
    <name evidence="2" type="ORF">OIU84_024163</name>
</gene>
<comment type="caution">
    <text evidence="2">The sequence shown here is derived from an EMBL/GenBank/DDBJ whole genome shotgun (WGS) entry which is preliminary data.</text>
</comment>
<feature type="region of interest" description="Disordered" evidence="1">
    <location>
        <begin position="88"/>
        <end position="116"/>
    </location>
</feature>
<name>A0AAD6PB94_9ROSI</name>
<sequence length="127" mass="13392">MSLTFERGGLIMLEEIGEKSGSGGILGMPNGGGNGNGGNGSGRFRNGGQFFISPQPILALILSTLVRLSFSSLCWGASICGARPVMNRSNPNKNTGFKTTFEKSHRGESKGLQKLNAAERIGKCQET</sequence>
<dbReference type="EMBL" id="JAPFFJ010000006">
    <property type="protein sequence ID" value="KAJ6423176.1"/>
    <property type="molecule type" value="Genomic_DNA"/>
</dbReference>
<dbReference type="AlphaFoldDB" id="A0AAD6PB94"/>
<evidence type="ECO:0000313" key="3">
    <source>
        <dbReference type="Proteomes" id="UP001162972"/>
    </source>
</evidence>
<dbReference type="Proteomes" id="UP001162972">
    <property type="component" value="Chromosome 16"/>
</dbReference>
<keyword evidence="3" id="KW-1185">Reference proteome</keyword>
<feature type="compositionally biased region" description="Basic and acidic residues" evidence="1">
    <location>
        <begin position="100"/>
        <end position="111"/>
    </location>
</feature>
<protein>
    <submittedName>
        <fullName evidence="2">Uncharacterized protein</fullName>
    </submittedName>
</protein>
<proteinExistence type="predicted"/>
<feature type="region of interest" description="Disordered" evidence="1">
    <location>
        <begin position="22"/>
        <end position="43"/>
    </location>
</feature>
<feature type="compositionally biased region" description="Polar residues" evidence="1">
    <location>
        <begin position="88"/>
        <end position="98"/>
    </location>
</feature>
<organism evidence="2 3">
    <name type="scientific">Salix udensis</name>
    <dbReference type="NCBI Taxonomy" id="889485"/>
    <lineage>
        <taxon>Eukaryota</taxon>
        <taxon>Viridiplantae</taxon>
        <taxon>Streptophyta</taxon>
        <taxon>Embryophyta</taxon>
        <taxon>Tracheophyta</taxon>
        <taxon>Spermatophyta</taxon>
        <taxon>Magnoliopsida</taxon>
        <taxon>eudicotyledons</taxon>
        <taxon>Gunneridae</taxon>
        <taxon>Pentapetalae</taxon>
        <taxon>rosids</taxon>
        <taxon>fabids</taxon>
        <taxon>Malpighiales</taxon>
        <taxon>Salicaceae</taxon>
        <taxon>Saliceae</taxon>
        <taxon>Salix</taxon>
    </lineage>
</organism>
<feature type="compositionally biased region" description="Gly residues" evidence="1">
    <location>
        <begin position="22"/>
        <end position="41"/>
    </location>
</feature>
<reference evidence="2 3" key="1">
    <citation type="journal article" date="2023" name="Int. J. Mol. Sci.">
        <title>De Novo Assembly and Annotation of 11 Diverse Shrub Willow (Salix) Genomes Reveals Novel Gene Organization in Sex-Linked Regions.</title>
        <authorList>
            <person name="Hyden B."/>
            <person name="Feng K."/>
            <person name="Yates T.B."/>
            <person name="Jawdy S."/>
            <person name="Cereghino C."/>
            <person name="Smart L.B."/>
            <person name="Muchero W."/>
        </authorList>
    </citation>
    <scope>NUCLEOTIDE SEQUENCE [LARGE SCALE GENOMIC DNA]</scope>
    <source>
        <tissue evidence="2">Shoot tip</tissue>
    </source>
</reference>